<name>A0ACB8BI53_9AGAM</name>
<sequence length="148" mass="16000">MPLFNSTHSAPPTVNESPQRTRSIFGSRSDSPTSDTASHTYSTSNGVTNFFKRRSPSPSDDSSSSSSFFHGRLRDPSIAAARQKVADAESAEKAADKALLQARTAAKAAKEHIKMLEREALEDARRAKAKRAEAKSVKKSARSLGRHG</sequence>
<keyword evidence="2" id="KW-1185">Reference proteome</keyword>
<accession>A0ACB8BI53</accession>
<proteinExistence type="predicted"/>
<evidence type="ECO:0000313" key="1">
    <source>
        <dbReference type="EMBL" id="KAH7924218.1"/>
    </source>
</evidence>
<protein>
    <submittedName>
        <fullName evidence="1">Uncharacterized protein</fullName>
    </submittedName>
</protein>
<dbReference type="Proteomes" id="UP000790709">
    <property type="component" value="Unassembled WGS sequence"/>
</dbReference>
<organism evidence="1 2">
    <name type="scientific">Leucogyrophana mollusca</name>
    <dbReference type="NCBI Taxonomy" id="85980"/>
    <lineage>
        <taxon>Eukaryota</taxon>
        <taxon>Fungi</taxon>
        <taxon>Dikarya</taxon>
        <taxon>Basidiomycota</taxon>
        <taxon>Agaricomycotina</taxon>
        <taxon>Agaricomycetes</taxon>
        <taxon>Agaricomycetidae</taxon>
        <taxon>Boletales</taxon>
        <taxon>Boletales incertae sedis</taxon>
        <taxon>Leucogyrophana</taxon>
    </lineage>
</organism>
<reference evidence="1" key="1">
    <citation type="journal article" date="2021" name="New Phytol.">
        <title>Evolutionary innovations through gain and loss of genes in the ectomycorrhizal Boletales.</title>
        <authorList>
            <person name="Wu G."/>
            <person name="Miyauchi S."/>
            <person name="Morin E."/>
            <person name="Kuo A."/>
            <person name="Drula E."/>
            <person name="Varga T."/>
            <person name="Kohler A."/>
            <person name="Feng B."/>
            <person name="Cao Y."/>
            <person name="Lipzen A."/>
            <person name="Daum C."/>
            <person name="Hundley H."/>
            <person name="Pangilinan J."/>
            <person name="Johnson J."/>
            <person name="Barry K."/>
            <person name="LaButti K."/>
            <person name="Ng V."/>
            <person name="Ahrendt S."/>
            <person name="Min B."/>
            <person name="Choi I.G."/>
            <person name="Park H."/>
            <person name="Plett J.M."/>
            <person name="Magnuson J."/>
            <person name="Spatafora J.W."/>
            <person name="Nagy L.G."/>
            <person name="Henrissat B."/>
            <person name="Grigoriev I.V."/>
            <person name="Yang Z.L."/>
            <person name="Xu J."/>
            <person name="Martin F.M."/>
        </authorList>
    </citation>
    <scope>NUCLEOTIDE SEQUENCE</scope>
    <source>
        <strain evidence="1">KUC20120723A-06</strain>
    </source>
</reference>
<dbReference type="EMBL" id="MU266430">
    <property type="protein sequence ID" value="KAH7924218.1"/>
    <property type="molecule type" value="Genomic_DNA"/>
</dbReference>
<evidence type="ECO:0000313" key="2">
    <source>
        <dbReference type="Proteomes" id="UP000790709"/>
    </source>
</evidence>
<comment type="caution">
    <text evidence="1">The sequence shown here is derived from an EMBL/GenBank/DDBJ whole genome shotgun (WGS) entry which is preliminary data.</text>
</comment>
<gene>
    <name evidence="1" type="ORF">BV22DRAFT_1129994</name>
</gene>